<sequence length="70" mass="7837">MTGFGRHLILIGLVIAAIGVALSFADRIPWLGRLPGDISIRRENFSFYFPLATSIVISLILSLVLWLLRR</sequence>
<dbReference type="InterPro" id="IPR021320">
    <property type="entry name" value="DUF2905"/>
</dbReference>
<evidence type="ECO:0000256" key="1">
    <source>
        <dbReference type="SAM" id="Phobius"/>
    </source>
</evidence>
<comment type="caution">
    <text evidence="2">The sequence shown here is derived from an EMBL/GenBank/DDBJ whole genome shotgun (WGS) entry which is preliminary data.</text>
</comment>
<proteinExistence type="predicted"/>
<evidence type="ECO:0000313" key="2">
    <source>
        <dbReference type="EMBL" id="MBT0654765.1"/>
    </source>
</evidence>
<keyword evidence="1" id="KW-0472">Membrane</keyword>
<name>A0ABS5SHD0_9BACT</name>
<dbReference type="Pfam" id="PF11146">
    <property type="entry name" value="DUF2905"/>
    <property type="match status" value="1"/>
</dbReference>
<dbReference type="PANTHER" id="PTHR36443:SF1">
    <property type="entry name" value="BSR5223 PROTEIN"/>
    <property type="match status" value="1"/>
</dbReference>
<gene>
    <name evidence="2" type="ORF">KI810_17060</name>
</gene>
<evidence type="ECO:0000313" key="3">
    <source>
        <dbReference type="Proteomes" id="UP000756860"/>
    </source>
</evidence>
<feature type="transmembrane region" description="Helical" evidence="1">
    <location>
        <begin position="7"/>
        <end position="25"/>
    </location>
</feature>
<keyword evidence="1" id="KW-0812">Transmembrane</keyword>
<reference evidence="2 3" key="1">
    <citation type="submission" date="2021-05" db="EMBL/GenBank/DDBJ databases">
        <title>The draft genome of Geobacter luticola JCM 17780.</title>
        <authorList>
            <person name="Xu Z."/>
            <person name="Masuda Y."/>
            <person name="Itoh H."/>
            <person name="Senoo K."/>
        </authorList>
    </citation>
    <scope>NUCLEOTIDE SEQUENCE [LARGE SCALE GENOMIC DNA]</scope>
    <source>
        <strain evidence="2 3">JCM 17780</strain>
    </source>
</reference>
<dbReference type="Proteomes" id="UP000756860">
    <property type="component" value="Unassembled WGS sequence"/>
</dbReference>
<dbReference type="RefSeq" id="WP_214176774.1">
    <property type="nucleotide sequence ID" value="NZ_JAHCVK010000019.1"/>
</dbReference>
<protein>
    <submittedName>
        <fullName evidence="2">DUF2905 family protein</fullName>
    </submittedName>
</protein>
<organism evidence="2 3">
    <name type="scientific">Geomobilimonas luticola</name>
    <dbReference type="NCBI Taxonomy" id="1114878"/>
    <lineage>
        <taxon>Bacteria</taxon>
        <taxon>Pseudomonadati</taxon>
        <taxon>Thermodesulfobacteriota</taxon>
        <taxon>Desulfuromonadia</taxon>
        <taxon>Geobacterales</taxon>
        <taxon>Geobacteraceae</taxon>
        <taxon>Geomobilimonas</taxon>
    </lineage>
</organism>
<keyword evidence="1" id="KW-1133">Transmembrane helix</keyword>
<dbReference type="EMBL" id="JAHCVK010000019">
    <property type="protein sequence ID" value="MBT0654765.1"/>
    <property type="molecule type" value="Genomic_DNA"/>
</dbReference>
<feature type="transmembrane region" description="Helical" evidence="1">
    <location>
        <begin position="45"/>
        <end position="68"/>
    </location>
</feature>
<dbReference type="PANTHER" id="PTHR36443">
    <property type="entry name" value="BSR5223 PROTEIN"/>
    <property type="match status" value="1"/>
</dbReference>
<keyword evidence="3" id="KW-1185">Reference proteome</keyword>
<accession>A0ABS5SHD0</accession>